<sequence length="396" mass="45270">MSVGALKVETNVRCAVPISAYQIDRLLAERRVCRRVDRKIQRPLKQGKVENVEEYVAALKHLAKTCRFGMLKEELIRGQSIMHVSNPNIQDELWVNGEAPLKDVIALVKKAELTGWWAKAVEGELQEFKQLNIIKRGKIKNSSVNTKSKDMIRQSNRSECRKCYRCGSVEHLANNKKCPAKNQKCSSCNRIGHFSRVCRNNMSVKVKYIQEEEQYQSSSDKQDGDADTNGVFCIEYDMVDIEQGARKKTMCEIRMGETRANVIADSGSPFTIVDKSVWNNMFVKEFGEHLEKTDVKAKSYTDKVEGCVEEEECVSILFYDGMIGIDEQEWKETMKGDKELQTFITFVNNGWPEKKLLTQTGRSFCEVRDEFSEEQGLLLRCGKVVSLTLLQRKNMG</sequence>
<dbReference type="InterPro" id="IPR050951">
    <property type="entry name" value="Retrovirus_Pol_polyprotein"/>
</dbReference>
<evidence type="ECO:0000313" key="2">
    <source>
        <dbReference type="EMBL" id="KAJ1179121.1"/>
    </source>
</evidence>
<dbReference type="GO" id="GO:0003676">
    <property type="term" value="F:nucleic acid binding"/>
    <property type="evidence" value="ECO:0007669"/>
    <property type="project" value="InterPro"/>
</dbReference>
<proteinExistence type="predicted"/>
<evidence type="ECO:0000259" key="1">
    <source>
        <dbReference type="SMART" id="SM00343"/>
    </source>
</evidence>
<dbReference type="GO" id="GO:0008270">
    <property type="term" value="F:zinc ion binding"/>
    <property type="evidence" value="ECO:0007669"/>
    <property type="project" value="InterPro"/>
</dbReference>
<dbReference type="Proteomes" id="UP001066276">
    <property type="component" value="Chromosome 3_2"/>
</dbReference>
<dbReference type="PANTHER" id="PTHR37984:SF15">
    <property type="entry name" value="INTEGRASE CATALYTIC DOMAIN-CONTAINING PROTEIN"/>
    <property type="match status" value="1"/>
</dbReference>
<dbReference type="InterPro" id="IPR036875">
    <property type="entry name" value="Znf_CCHC_sf"/>
</dbReference>
<dbReference type="PANTHER" id="PTHR37984">
    <property type="entry name" value="PROTEIN CBG26694"/>
    <property type="match status" value="1"/>
</dbReference>
<comment type="caution">
    <text evidence="2">The sequence shown here is derived from an EMBL/GenBank/DDBJ whole genome shotgun (WGS) entry which is preliminary data.</text>
</comment>
<name>A0AAV7TS83_PLEWA</name>
<feature type="domain" description="CCHC-type" evidence="1">
    <location>
        <begin position="184"/>
        <end position="200"/>
    </location>
</feature>
<protein>
    <recommendedName>
        <fullName evidence="1">CCHC-type domain-containing protein</fullName>
    </recommendedName>
</protein>
<keyword evidence="3" id="KW-1185">Reference proteome</keyword>
<evidence type="ECO:0000313" key="3">
    <source>
        <dbReference type="Proteomes" id="UP001066276"/>
    </source>
</evidence>
<dbReference type="Gene3D" id="4.10.60.10">
    <property type="entry name" value="Zinc finger, CCHC-type"/>
    <property type="match status" value="1"/>
</dbReference>
<feature type="domain" description="CCHC-type" evidence="1">
    <location>
        <begin position="162"/>
        <end position="180"/>
    </location>
</feature>
<dbReference type="Pfam" id="PF00098">
    <property type="entry name" value="zf-CCHC"/>
    <property type="match status" value="1"/>
</dbReference>
<dbReference type="InterPro" id="IPR001878">
    <property type="entry name" value="Znf_CCHC"/>
</dbReference>
<organism evidence="2 3">
    <name type="scientific">Pleurodeles waltl</name>
    <name type="common">Iberian ribbed newt</name>
    <dbReference type="NCBI Taxonomy" id="8319"/>
    <lineage>
        <taxon>Eukaryota</taxon>
        <taxon>Metazoa</taxon>
        <taxon>Chordata</taxon>
        <taxon>Craniata</taxon>
        <taxon>Vertebrata</taxon>
        <taxon>Euteleostomi</taxon>
        <taxon>Amphibia</taxon>
        <taxon>Batrachia</taxon>
        <taxon>Caudata</taxon>
        <taxon>Salamandroidea</taxon>
        <taxon>Salamandridae</taxon>
        <taxon>Pleurodelinae</taxon>
        <taxon>Pleurodeles</taxon>
    </lineage>
</organism>
<dbReference type="SMART" id="SM00343">
    <property type="entry name" value="ZnF_C2HC"/>
    <property type="match status" value="2"/>
</dbReference>
<accession>A0AAV7TS83</accession>
<gene>
    <name evidence="2" type="ORF">NDU88_004357</name>
</gene>
<dbReference type="AlphaFoldDB" id="A0AAV7TS83"/>
<dbReference type="SUPFAM" id="SSF57756">
    <property type="entry name" value="Retrovirus zinc finger-like domains"/>
    <property type="match status" value="1"/>
</dbReference>
<reference evidence="2" key="1">
    <citation type="journal article" date="2022" name="bioRxiv">
        <title>Sequencing and chromosome-scale assembly of the giantPleurodeles waltlgenome.</title>
        <authorList>
            <person name="Brown T."/>
            <person name="Elewa A."/>
            <person name="Iarovenko S."/>
            <person name="Subramanian E."/>
            <person name="Araus A.J."/>
            <person name="Petzold A."/>
            <person name="Susuki M."/>
            <person name="Suzuki K.-i.T."/>
            <person name="Hayashi T."/>
            <person name="Toyoda A."/>
            <person name="Oliveira C."/>
            <person name="Osipova E."/>
            <person name="Leigh N.D."/>
            <person name="Simon A."/>
            <person name="Yun M.H."/>
        </authorList>
    </citation>
    <scope>NUCLEOTIDE SEQUENCE</scope>
    <source>
        <strain evidence="2">20211129_DDA</strain>
        <tissue evidence="2">Liver</tissue>
    </source>
</reference>
<dbReference type="EMBL" id="JANPWB010000006">
    <property type="protein sequence ID" value="KAJ1179121.1"/>
    <property type="molecule type" value="Genomic_DNA"/>
</dbReference>